<protein>
    <recommendedName>
        <fullName evidence="7 8">Multifunctional fusion protein</fullName>
    </recommendedName>
    <domain>
        <recommendedName>
            <fullName evidence="8">2-aminoethylphosphonate--pyruvate transaminase</fullName>
            <ecNumber evidence="8">2.6.1.37</ecNumber>
        </recommendedName>
        <alternativeName>
            <fullName evidence="8">2-aminoethylphosphonate aminotransferase</fullName>
        </alternativeName>
        <alternativeName>
            <fullName evidence="8">AEP transaminase</fullName>
            <shortName evidence="8">AEPT</shortName>
        </alternativeName>
    </domain>
    <domain>
        <recommendedName>
            <fullName evidence="7">Phosphonoacetaldehyde hydrolase</fullName>
            <shortName evidence="7">Phosphonatase</shortName>
            <ecNumber evidence="7">3.11.1.1</ecNumber>
        </recommendedName>
        <alternativeName>
            <fullName evidence="7">Phosphonoacetaldehyde phosphonohydrolase</fullName>
        </alternativeName>
    </domain>
</protein>
<dbReference type="InterPro" id="IPR023198">
    <property type="entry name" value="PGP-like_dom2"/>
</dbReference>
<name>A0ABP3UH91_9CLOT</name>
<comment type="cofactor">
    <cofactor evidence="1 8">
        <name>pyridoxal 5'-phosphate</name>
        <dbReference type="ChEBI" id="CHEBI:597326"/>
    </cofactor>
</comment>
<dbReference type="Gene3D" id="1.10.150.240">
    <property type="entry name" value="Putative phosphatase, domain 2"/>
    <property type="match status" value="1"/>
</dbReference>
<feature type="active site" description="Nucleophile" evidence="7">
    <location>
        <position position="380"/>
    </location>
</feature>
<evidence type="ECO:0000256" key="2">
    <source>
        <dbReference type="ARBA" id="ARBA00022576"/>
    </source>
</evidence>
<dbReference type="CDD" id="cd02586">
    <property type="entry name" value="HAD_PHN"/>
    <property type="match status" value="1"/>
</dbReference>
<dbReference type="NCBIfam" id="NF010006">
    <property type="entry name" value="PRK13479.1"/>
    <property type="match status" value="1"/>
</dbReference>
<dbReference type="EC" id="2.6.1.37" evidence="8"/>
<accession>A0ABP3UH91</accession>
<organism evidence="10 11">
    <name type="scientific">Clostridium oceanicum</name>
    <dbReference type="NCBI Taxonomy" id="1543"/>
    <lineage>
        <taxon>Bacteria</taxon>
        <taxon>Bacillati</taxon>
        <taxon>Bacillota</taxon>
        <taxon>Clostridia</taxon>
        <taxon>Eubacteriales</taxon>
        <taxon>Clostridiaceae</taxon>
        <taxon>Clostridium</taxon>
    </lineage>
</organism>
<dbReference type="InterPro" id="IPR036412">
    <property type="entry name" value="HAD-like_sf"/>
</dbReference>
<dbReference type="InterPro" id="IPR012703">
    <property type="entry name" value="NH2EtPonate_pyrv_transaminase"/>
</dbReference>
<dbReference type="HAMAP" id="MF_01376">
    <property type="entry name" value="PhnW_aminotrans_5"/>
    <property type="match status" value="1"/>
</dbReference>
<dbReference type="InterPro" id="IPR006323">
    <property type="entry name" value="Phosphonoacetald_hydro"/>
</dbReference>
<comment type="catalytic activity">
    <reaction evidence="6 8">
        <text>(2-aminoethyl)phosphonate + pyruvate = phosphonoacetaldehyde + L-alanine</text>
        <dbReference type="Rhea" id="RHEA:17021"/>
        <dbReference type="ChEBI" id="CHEBI:15361"/>
        <dbReference type="ChEBI" id="CHEBI:57418"/>
        <dbReference type="ChEBI" id="CHEBI:57972"/>
        <dbReference type="ChEBI" id="CHEBI:58383"/>
        <dbReference type="EC" id="2.6.1.37"/>
    </reaction>
</comment>
<evidence type="ECO:0000256" key="7">
    <source>
        <dbReference type="HAMAP-Rule" id="MF_01375"/>
    </source>
</evidence>
<evidence type="ECO:0000259" key="9">
    <source>
        <dbReference type="Pfam" id="PF00266"/>
    </source>
</evidence>
<reference evidence="11" key="1">
    <citation type="journal article" date="2019" name="Int. J. Syst. Evol. Microbiol.">
        <title>The Global Catalogue of Microorganisms (GCM) 10K type strain sequencing project: providing services to taxonomists for standard genome sequencing and annotation.</title>
        <authorList>
            <consortium name="The Broad Institute Genomics Platform"/>
            <consortium name="The Broad Institute Genome Sequencing Center for Infectious Disease"/>
            <person name="Wu L."/>
            <person name="Ma J."/>
        </authorList>
    </citation>
    <scope>NUCLEOTIDE SEQUENCE [LARGE SCALE GENOMIC DNA]</scope>
    <source>
        <strain evidence="11">JCM 1407</strain>
    </source>
</reference>
<dbReference type="SFLD" id="SFLDG01135">
    <property type="entry name" value="C1.5.6:_HAD__Beta-PGM__Phospha"/>
    <property type="match status" value="1"/>
</dbReference>
<dbReference type="InterPro" id="IPR023214">
    <property type="entry name" value="HAD_sf"/>
</dbReference>
<evidence type="ECO:0000313" key="10">
    <source>
        <dbReference type="EMBL" id="GAA0731876.1"/>
    </source>
</evidence>
<proteinExistence type="inferred from homology"/>
<comment type="function">
    <text evidence="8">Involved in phosphonate degradation.</text>
</comment>
<keyword evidence="7" id="KW-0460">Magnesium</keyword>
<comment type="subunit">
    <text evidence="8">Homodimer.</text>
</comment>
<dbReference type="NCBIfam" id="TIGR01422">
    <property type="entry name" value="phosphonatase"/>
    <property type="match status" value="1"/>
</dbReference>
<evidence type="ECO:0000256" key="8">
    <source>
        <dbReference type="HAMAP-Rule" id="MF_01376"/>
    </source>
</evidence>
<dbReference type="Gene3D" id="3.40.50.1000">
    <property type="entry name" value="HAD superfamily/HAD-like"/>
    <property type="match status" value="1"/>
</dbReference>
<dbReference type="SFLD" id="SFLDG01129">
    <property type="entry name" value="C1.5:_HAD__Beta-PGM__Phosphata"/>
    <property type="match status" value="1"/>
</dbReference>
<comment type="similarity">
    <text evidence="7">Belongs to the HAD-like hydrolase superfamily. PhnX family.</text>
</comment>
<feature type="binding site" evidence="7">
    <location>
        <position position="380"/>
    </location>
    <ligand>
        <name>Mg(2+)</name>
        <dbReference type="ChEBI" id="CHEBI:18420"/>
    </ligand>
</feature>
<comment type="caution">
    <text evidence="10">The sequence shown here is derived from an EMBL/GenBank/DDBJ whole genome shotgun (WGS) entry which is preliminary data.</text>
</comment>
<evidence type="ECO:0000313" key="11">
    <source>
        <dbReference type="Proteomes" id="UP001501510"/>
    </source>
</evidence>
<feature type="active site" description="Schiff-base intermediate with substrate" evidence="7">
    <location>
        <position position="421"/>
    </location>
</feature>
<dbReference type="InterPro" id="IPR000192">
    <property type="entry name" value="Aminotrans_V_dom"/>
</dbReference>
<feature type="binding site" evidence="7">
    <location>
        <position position="555"/>
    </location>
    <ligand>
        <name>Mg(2+)</name>
        <dbReference type="ChEBI" id="CHEBI:18420"/>
    </ligand>
</feature>
<keyword evidence="5 8" id="KW-0670">Pyruvate</keyword>
<keyword evidence="4 8" id="KW-0663">Pyridoxal phosphate</keyword>
<comment type="similarity">
    <text evidence="8">Belongs to the class-V pyridoxal-phosphate-dependent aminotransferase family. PhnW subfamily.</text>
</comment>
<evidence type="ECO:0000256" key="6">
    <source>
        <dbReference type="ARBA" id="ARBA00049460"/>
    </source>
</evidence>
<dbReference type="Gene3D" id="3.40.640.10">
    <property type="entry name" value="Type I PLP-dependent aspartate aminotransferase-like (Major domain)"/>
    <property type="match status" value="1"/>
</dbReference>
<feature type="domain" description="Aminotransferase class V" evidence="9">
    <location>
        <begin position="32"/>
        <end position="328"/>
    </location>
</feature>
<dbReference type="PANTHER" id="PTHR42778:SF1">
    <property type="entry name" value="2-AMINOETHYLPHOSPHONATE--PYRUVATE TRANSAMINASE"/>
    <property type="match status" value="1"/>
</dbReference>
<dbReference type="NCBIfam" id="TIGR03301">
    <property type="entry name" value="PhnW-AepZ"/>
    <property type="match status" value="1"/>
</dbReference>
<dbReference type="Proteomes" id="UP001501510">
    <property type="component" value="Unassembled WGS sequence"/>
</dbReference>
<dbReference type="SUPFAM" id="SSF53383">
    <property type="entry name" value="PLP-dependent transferases"/>
    <property type="match status" value="1"/>
</dbReference>
<keyword evidence="3 8" id="KW-0808">Transferase</keyword>
<gene>
    <name evidence="8" type="primary">phnW</name>
    <name evidence="7" type="synonym">phnX</name>
    <name evidence="10" type="ORF">GCM10008906_00830</name>
</gene>
<dbReference type="SFLD" id="SFLDS00003">
    <property type="entry name" value="Haloacid_Dehalogenase"/>
    <property type="match status" value="1"/>
</dbReference>
<dbReference type="NCBIfam" id="TIGR02326">
    <property type="entry name" value="transamin_PhnW"/>
    <property type="match status" value="1"/>
</dbReference>
<dbReference type="PANTHER" id="PTHR42778">
    <property type="entry name" value="2-AMINOETHYLPHOSPHONATE--PYRUVATE TRANSAMINASE"/>
    <property type="match status" value="1"/>
</dbReference>
<dbReference type="HAMAP" id="MF_01375">
    <property type="entry name" value="PhnX"/>
    <property type="match status" value="1"/>
</dbReference>
<evidence type="ECO:0000256" key="4">
    <source>
        <dbReference type="ARBA" id="ARBA00022898"/>
    </source>
</evidence>
<keyword evidence="2 8" id="KW-0032">Aminotransferase</keyword>
<dbReference type="Gene3D" id="3.90.1150.10">
    <property type="entry name" value="Aspartate Aminotransferase, domain 1"/>
    <property type="match status" value="1"/>
</dbReference>
<evidence type="ECO:0000256" key="3">
    <source>
        <dbReference type="ARBA" id="ARBA00022679"/>
    </source>
</evidence>
<dbReference type="SUPFAM" id="SSF56784">
    <property type="entry name" value="HAD-like"/>
    <property type="match status" value="1"/>
</dbReference>
<keyword evidence="7" id="KW-0479">Metal-binding</keyword>
<feature type="binding site" evidence="7">
    <location>
        <position position="382"/>
    </location>
    <ligand>
        <name>Mg(2+)</name>
        <dbReference type="ChEBI" id="CHEBI:18420"/>
    </ligand>
</feature>
<comment type="catalytic activity">
    <reaction evidence="7">
        <text>phosphonoacetaldehyde + H2O = acetaldehyde + phosphate + H(+)</text>
        <dbReference type="Rhea" id="RHEA:18905"/>
        <dbReference type="ChEBI" id="CHEBI:15343"/>
        <dbReference type="ChEBI" id="CHEBI:15377"/>
        <dbReference type="ChEBI" id="CHEBI:15378"/>
        <dbReference type="ChEBI" id="CHEBI:43474"/>
        <dbReference type="ChEBI" id="CHEBI:58383"/>
        <dbReference type="EC" id="3.11.1.1"/>
    </reaction>
</comment>
<evidence type="ECO:0000256" key="1">
    <source>
        <dbReference type="ARBA" id="ARBA00001933"/>
    </source>
</evidence>
<comment type="cofactor">
    <cofactor evidence="7">
        <name>Mg(2+)</name>
        <dbReference type="ChEBI" id="CHEBI:18420"/>
    </cofactor>
    <text evidence="7">Binds 1 Mg(2+) ion per subunit.</text>
</comment>
<dbReference type="InterPro" id="IPR015424">
    <property type="entry name" value="PyrdxlP-dep_Trfase"/>
</dbReference>
<feature type="modified residue" description="N6-(pyridoxal phosphate)lysine" evidence="8">
    <location>
        <position position="192"/>
    </location>
</feature>
<dbReference type="Pfam" id="PF00702">
    <property type="entry name" value="Hydrolase"/>
    <property type="match status" value="1"/>
</dbReference>
<dbReference type="EMBL" id="BAAACG010000001">
    <property type="protein sequence ID" value="GAA0731876.1"/>
    <property type="molecule type" value="Genomic_DNA"/>
</dbReference>
<keyword evidence="7" id="KW-0378">Hydrolase</keyword>
<keyword evidence="7" id="KW-0704">Schiff base</keyword>
<sequence length="647" mass="73531">MNKYKLLTPGPLTTTDTVKRQMLIDRCTWDNDYKKITEDIRSKLLDLAEASSDLYTSVLMQGSGSFGVESVINTEVGRDDKALIITNGAYGERIVNMAKYIGISYVVYSTECDKLPDLSEIKNILEEDKKITHIIIVHLETTTGILNPIEKVAKLSKKYDKTLIVDAMSSFGGIPIKMQDLEIDYLVSSSNKCIQGVPGFSFVIANIKKLSKCNGNSKSLCLDLYQQWQVMEKDSGKWRFTSPTHVVAAFSKAIDELIKEGGIEARYKRYKENNDILIKKFKEMGIDSYIDKEVQSPVITTFLMPNKDFNFKDFYEYIKERGFVIYPGKLTEVDTFRVGNIGEIYKEDIENLCGIVKTYIKENNMKEKIVKNNIEGVIFDWAGTTVDFGCFAPVNVFIDIFKEKGISVTIREARKPMGMLKRDHIKAMLEMDSIRKQWKEKFNRDFKEKDIDELYSNFKPKLIESLSDYVTPIPEVVDTVNELRKRNLKIGSTTGYTDDMIEIVLKGAKEKGYEPDFYVTPDSTESYGRPYPYMIYKNMEALKFSTPSKVIKVGDTKSDIKEGVSSGAWSVGVVIGSSEMGFSLEEFNRLSENQKSKVINETREAFLDAGADFTIKSMKELPDLIDHINKLISENIKPGCKAELYGE</sequence>
<dbReference type="Pfam" id="PF00266">
    <property type="entry name" value="Aminotran_5"/>
    <property type="match status" value="1"/>
</dbReference>
<evidence type="ECO:0000256" key="5">
    <source>
        <dbReference type="ARBA" id="ARBA00023317"/>
    </source>
</evidence>
<keyword evidence="11" id="KW-1185">Reference proteome</keyword>
<dbReference type="InterPro" id="IPR015422">
    <property type="entry name" value="PyrdxlP-dep_Trfase_small"/>
</dbReference>
<dbReference type="EC" id="3.11.1.1" evidence="7"/>
<dbReference type="InterPro" id="IPR015421">
    <property type="entry name" value="PyrdxlP-dep_Trfase_major"/>
</dbReference>